<feature type="compositionally biased region" description="Polar residues" evidence="1">
    <location>
        <begin position="74"/>
        <end position="91"/>
    </location>
</feature>
<reference evidence="3" key="1">
    <citation type="journal article" date="2019" name="Curr. Biol.">
        <title>Genome Sequence of Striga asiatica Provides Insight into the Evolution of Plant Parasitism.</title>
        <authorList>
            <person name="Yoshida S."/>
            <person name="Kim S."/>
            <person name="Wafula E.K."/>
            <person name="Tanskanen J."/>
            <person name="Kim Y.M."/>
            <person name="Honaas L."/>
            <person name="Yang Z."/>
            <person name="Spallek T."/>
            <person name="Conn C.E."/>
            <person name="Ichihashi Y."/>
            <person name="Cheong K."/>
            <person name="Cui S."/>
            <person name="Der J.P."/>
            <person name="Gundlach H."/>
            <person name="Jiao Y."/>
            <person name="Hori C."/>
            <person name="Ishida J.K."/>
            <person name="Kasahara H."/>
            <person name="Kiba T."/>
            <person name="Kim M.S."/>
            <person name="Koo N."/>
            <person name="Laohavisit A."/>
            <person name="Lee Y.H."/>
            <person name="Lumba S."/>
            <person name="McCourt P."/>
            <person name="Mortimer J.C."/>
            <person name="Mutuku J.M."/>
            <person name="Nomura T."/>
            <person name="Sasaki-Sekimoto Y."/>
            <person name="Seto Y."/>
            <person name="Wang Y."/>
            <person name="Wakatake T."/>
            <person name="Sakakibara H."/>
            <person name="Demura T."/>
            <person name="Yamaguchi S."/>
            <person name="Yoneyama K."/>
            <person name="Manabe R.I."/>
            <person name="Nelson D.C."/>
            <person name="Schulman A.H."/>
            <person name="Timko M.P."/>
            <person name="dePamphilis C.W."/>
            <person name="Choi D."/>
            <person name="Shirasu K."/>
        </authorList>
    </citation>
    <scope>NUCLEOTIDE SEQUENCE [LARGE SCALE GENOMIC DNA]</scope>
    <source>
        <strain evidence="3">cv. UVA1</strain>
    </source>
</reference>
<sequence>MNNYVVKADIFLLYSLVLLFVYFSSFPHSTLAVTCSGGRPKSVSDENTAGSQQLYDEDKFQKINNERILVSNLNDYTPTGANSGRSGQTELSPPPPPSKRRHV</sequence>
<evidence type="ECO:0000256" key="1">
    <source>
        <dbReference type="SAM" id="MobiDB-lite"/>
    </source>
</evidence>
<protein>
    <submittedName>
        <fullName evidence="2">Cyclophilin-like peptidyl-prolyl cis-transisomerase family protein</fullName>
    </submittedName>
</protein>
<name>A0A5A7PZV5_STRAF</name>
<comment type="caution">
    <text evidence="2">The sequence shown here is derived from an EMBL/GenBank/DDBJ whole genome shotgun (WGS) entry which is preliminary data.</text>
</comment>
<evidence type="ECO:0000313" key="2">
    <source>
        <dbReference type="EMBL" id="GER38429.1"/>
    </source>
</evidence>
<gene>
    <name evidence="2" type="ORF">STAS_14939</name>
</gene>
<keyword evidence="2" id="KW-0413">Isomerase</keyword>
<dbReference type="AlphaFoldDB" id="A0A5A7PZV5"/>
<proteinExistence type="predicted"/>
<keyword evidence="3" id="KW-1185">Reference proteome</keyword>
<dbReference type="EMBL" id="BKCP01005516">
    <property type="protein sequence ID" value="GER38429.1"/>
    <property type="molecule type" value="Genomic_DNA"/>
</dbReference>
<accession>A0A5A7PZV5</accession>
<dbReference type="GO" id="GO:0016853">
    <property type="term" value="F:isomerase activity"/>
    <property type="evidence" value="ECO:0007669"/>
    <property type="project" value="UniProtKB-KW"/>
</dbReference>
<organism evidence="2 3">
    <name type="scientific">Striga asiatica</name>
    <name type="common">Asiatic witchweed</name>
    <name type="synonym">Buchnera asiatica</name>
    <dbReference type="NCBI Taxonomy" id="4170"/>
    <lineage>
        <taxon>Eukaryota</taxon>
        <taxon>Viridiplantae</taxon>
        <taxon>Streptophyta</taxon>
        <taxon>Embryophyta</taxon>
        <taxon>Tracheophyta</taxon>
        <taxon>Spermatophyta</taxon>
        <taxon>Magnoliopsida</taxon>
        <taxon>eudicotyledons</taxon>
        <taxon>Gunneridae</taxon>
        <taxon>Pentapetalae</taxon>
        <taxon>asterids</taxon>
        <taxon>lamiids</taxon>
        <taxon>Lamiales</taxon>
        <taxon>Orobanchaceae</taxon>
        <taxon>Buchnereae</taxon>
        <taxon>Striga</taxon>
    </lineage>
</organism>
<evidence type="ECO:0000313" key="3">
    <source>
        <dbReference type="Proteomes" id="UP000325081"/>
    </source>
</evidence>
<feature type="region of interest" description="Disordered" evidence="1">
    <location>
        <begin position="74"/>
        <end position="103"/>
    </location>
</feature>
<dbReference type="Proteomes" id="UP000325081">
    <property type="component" value="Unassembled WGS sequence"/>
</dbReference>